<dbReference type="GO" id="GO:0016616">
    <property type="term" value="F:oxidoreductase activity, acting on the CH-OH group of donors, NAD or NADP as acceptor"/>
    <property type="evidence" value="ECO:0007669"/>
    <property type="project" value="InterPro"/>
</dbReference>
<evidence type="ECO:0000256" key="4">
    <source>
        <dbReference type="RuleBase" id="RU003719"/>
    </source>
</evidence>
<dbReference type="InterPro" id="IPR006140">
    <property type="entry name" value="D-isomer_DH_NAD-bd"/>
</dbReference>
<evidence type="ECO:0000313" key="8">
    <source>
        <dbReference type="Proteomes" id="UP000310334"/>
    </source>
</evidence>
<dbReference type="PROSITE" id="PS00671">
    <property type="entry name" value="D_2_HYDROXYACID_DH_3"/>
    <property type="match status" value="1"/>
</dbReference>
<evidence type="ECO:0000256" key="3">
    <source>
        <dbReference type="ARBA" id="ARBA00023027"/>
    </source>
</evidence>
<reference evidence="7 8" key="1">
    <citation type="submission" date="2019-04" db="EMBL/GenBank/DDBJ databases">
        <title>Bacillus sediminilitoris sp. nov., isolated from a tidal flat sediment on the East China Sea.</title>
        <authorList>
            <person name="Wei Y."/>
            <person name="Mao H."/>
            <person name="Fang J."/>
        </authorList>
    </citation>
    <scope>NUCLEOTIDE SEQUENCE [LARGE SCALE GENOMIC DNA]</scope>
    <source>
        <strain evidence="7 8">DSL-17</strain>
    </source>
</reference>
<dbReference type="PROSITE" id="PS00670">
    <property type="entry name" value="D_2_HYDROXYACID_DH_2"/>
    <property type="match status" value="1"/>
</dbReference>
<evidence type="ECO:0000313" key="7">
    <source>
        <dbReference type="EMBL" id="THF81109.1"/>
    </source>
</evidence>
<comment type="similarity">
    <text evidence="1 4">Belongs to the D-isomer specific 2-hydroxyacid dehydrogenase family.</text>
</comment>
<dbReference type="PANTHER" id="PTHR42789:SF1">
    <property type="entry name" value="D-ISOMER SPECIFIC 2-HYDROXYACID DEHYDROGENASE FAMILY PROTEIN (AFU_ORTHOLOGUE AFUA_6G10090)"/>
    <property type="match status" value="1"/>
</dbReference>
<dbReference type="InterPro" id="IPR029753">
    <property type="entry name" value="D-isomer_DH_CS"/>
</dbReference>
<dbReference type="Pfam" id="PF02826">
    <property type="entry name" value="2-Hacid_dh_C"/>
    <property type="match status" value="1"/>
</dbReference>
<evidence type="ECO:0000256" key="1">
    <source>
        <dbReference type="ARBA" id="ARBA00005854"/>
    </source>
</evidence>
<sequence length="318" mass="34837">MKEKILITPKSFKNFKEKAHKLLQDQGYEIIENHLGRTLTEEEIIELANDNVVGIIIGIDPLPANVLEQCKSLRAISKYGVGMDNIDLKRADELGILIKNAVGTNSISVAEHAIALMFAAARHLPSIAAGVKAYGWERSIGFELTNKNLGLVGGGQIGKEVAKRAVGLGMKVAIYDPYFNDFEFLEKYNIQTIDELPELLKESDIISLHLPATEETKGLINVETLKLMKPTAILINTSRGELVDEAALYHALANQEIGVAAQDVYSSEPPEQGDLLVALPNFILTPHIGAFTHEAVEQMAMVSTENLINMLAQKEVAK</sequence>
<dbReference type="InterPro" id="IPR036291">
    <property type="entry name" value="NAD(P)-bd_dom_sf"/>
</dbReference>
<evidence type="ECO:0000259" key="6">
    <source>
        <dbReference type="Pfam" id="PF02826"/>
    </source>
</evidence>
<dbReference type="RefSeq" id="WP_136352683.1">
    <property type="nucleotide sequence ID" value="NZ_CP046266.1"/>
</dbReference>
<keyword evidence="8" id="KW-1185">Reference proteome</keyword>
<evidence type="ECO:0000256" key="2">
    <source>
        <dbReference type="ARBA" id="ARBA00023002"/>
    </source>
</evidence>
<keyword evidence="3" id="KW-0520">NAD</keyword>
<dbReference type="GO" id="GO:0051287">
    <property type="term" value="F:NAD binding"/>
    <property type="evidence" value="ECO:0007669"/>
    <property type="project" value="InterPro"/>
</dbReference>
<dbReference type="PANTHER" id="PTHR42789">
    <property type="entry name" value="D-ISOMER SPECIFIC 2-HYDROXYACID DEHYDROGENASE FAMILY PROTEIN (AFU_ORTHOLOGUE AFUA_6G10090)"/>
    <property type="match status" value="1"/>
</dbReference>
<name>A0A4S4C0H8_9BACI</name>
<dbReference type="InterPro" id="IPR050857">
    <property type="entry name" value="D-2-hydroxyacid_DH"/>
</dbReference>
<keyword evidence="2 4" id="KW-0560">Oxidoreductase</keyword>
<dbReference type="AlphaFoldDB" id="A0A4S4C0H8"/>
<protein>
    <submittedName>
        <fullName evidence="7">Phosphoglycerate dehydrogenase</fullName>
    </submittedName>
</protein>
<feature type="domain" description="D-isomer specific 2-hydroxyacid dehydrogenase NAD-binding" evidence="6">
    <location>
        <begin position="114"/>
        <end position="289"/>
    </location>
</feature>
<dbReference type="Gene3D" id="3.40.50.720">
    <property type="entry name" value="NAD(P)-binding Rossmann-like Domain"/>
    <property type="match status" value="2"/>
</dbReference>
<dbReference type="EMBL" id="SSNT01000005">
    <property type="protein sequence ID" value="THF81109.1"/>
    <property type="molecule type" value="Genomic_DNA"/>
</dbReference>
<dbReference type="Pfam" id="PF00389">
    <property type="entry name" value="2-Hacid_dh"/>
    <property type="match status" value="1"/>
</dbReference>
<dbReference type="InterPro" id="IPR006139">
    <property type="entry name" value="D-isomer_2_OHA_DH_cat_dom"/>
</dbReference>
<evidence type="ECO:0000259" key="5">
    <source>
        <dbReference type="Pfam" id="PF00389"/>
    </source>
</evidence>
<dbReference type="OrthoDB" id="9805416at2"/>
<proteinExistence type="inferred from homology"/>
<gene>
    <name evidence="7" type="ORF">E6W99_08105</name>
</gene>
<comment type="caution">
    <text evidence="7">The sequence shown here is derived from an EMBL/GenBank/DDBJ whole genome shotgun (WGS) entry which is preliminary data.</text>
</comment>
<dbReference type="SUPFAM" id="SSF52283">
    <property type="entry name" value="Formate/glycerate dehydrogenase catalytic domain-like"/>
    <property type="match status" value="1"/>
</dbReference>
<dbReference type="SUPFAM" id="SSF51735">
    <property type="entry name" value="NAD(P)-binding Rossmann-fold domains"/>
    <property type="match status" value="1"/>
</dbReference>
<dbReference type="CDD" id="cd12172">
    <property type="entry name" value="PGDH_like_2"/>
    <property type="match status" value="1"/>
</dbReference>
<accession>A0A4S4C0H8</accession>
<organism evidence="7 8">
    <name type="scientific">Metabacillus sediminilitoris</name>
    <dbReference type="NCBI Taxonomy" id="2567941"/>
    <lineage>
        <taxon>Bacteria</taxon>
        <taxon>Bacillati</taxon>
        <taxon>Bacillota</taxon>
        <taxon>Bacilli</taxon>
        <taxon>Bacillales</taxon>
        <taxon>Bacillaceae</taxon>
        <taxon>Metabacillus</taxon>
    </lineage>
</organism>
<feature type="domain" description="D-isomer specific 2-hydroxyacid dehydrogenase catalytic" evidence="5">
    <location>
        <begin position="13"/>
        <end position="316"/>
    </location>
</feature>
<dbReference type="FunFam" id="3.40.50.720:FF:000203">
    <property type="entry name" value="D-3-phosphoglycerate dehydrogenase (SerA)"/>
    <property type="match status" value="1"/>
</dbReference>
<dbReference type="Proteomes" id="UP000310334">
    <property type="component" value="Unassembled WGS sequence"/>
</dbReference>